<evidence type="ECO:0000256" key="4">
    <source>
        <dbReference type="ARBA" id="ARBA00023235"/>
    </source>
</evidence>
<dbReference type="OrthoDB" id="2083at2759"/>
<dbReference type="PANTHER" id="PTHR45843">
    <property type="entry name" value="PEPTIDYL-PROLYL CIS-TRANS ISOMERASE-LIKE 4"/>
    <property type="match status" value="1"/>
</dbReference>
<dbReference type="SMART" id="SM00360">
    <property type="entry name" value="RRM"/>
    <property type="match status" value="1"/>
</dbReference>
<dbReference type="GO" id="GO:0005634">
    <property type="term" value="C:nucleus"/>
    <property type="evidence" value="ECO:0007669"/>
    <property type="project" value="UniProtKB-SubCell"/>
</dbReference>
<keyword evidence="6 7" id="KW-0694">RNA-binding</keyword>
<keyword evidence="10" id="KW-1185">Reference proteome</keyword>
<organism evidence="9 10">
    <name type="scientific">Angomonas deanei</name>
    <dbReference type="NCBI Taxonomy" id="59799"/>
    <lineage>
        <taxon>Eukaryota</taxon>
        <taxon>Discoba</taxon>
        <taxon>Euglenozoa</taxon>
        <taxon>Kinetoplastea</taxon>
        <taxon>Metakinetoplastina</taxon>
        <taxon>Trypanosomatida</taxon>
        <taxon>Trypanosomatidae</taxon>
        <taxon>Strigomonadinae</taxon>
        <taxon>Angomonas</taxon>
    </lineage>
</organism>
<dbReference type="PROSITE" id="PS50102">
    <property type="entry name" value="RRM"/>
    <property type="match status" value="1"/>
</dbReference>
<evidence type="ECO:0000256" key="6">
    <source>
        <dbReference type="PROSITE-ProRule" id="PRU00176"/>
    </source>
</evidence>
<protein>
    <recommendedName>
        <fullName evidence="7">Peptidyl-prolyl cis-trans isomerase</fullName>
        <shortName evidence="7">PPIase</shortName>
        <ecNumber evidence="7">5.2.1.8</ecNumber>
    </recommendedName>
</protein>
<dbReference type="AlphaFoldDB" id="A0A7G2C0H7"/>
<reference evidence="9 10" key="1">
    <citation type="submission" date="2020-08" db="EMBL/GenBank/DDBJ databases">
        <authorList>
            <person name="Newling K."/>
            <person name="Davey J."/>
            <person name="Forrester S."/>
        </authorList>
    </citation>
    <scope>NUCLEOTIDE SEQUENCE [LARGE SCALE GENOMIC DNA]</scope>
    <source>
        <strain evidence="10">Crithidia deanei Carvalho (ATCC PRA-265)</strain>
    </source>
</reference>
<evidence type="ECO:0000256" key="5">
    <source>
        <dbReference type="ARBA" id="ARBA00023242"/>
    </source>
</evidence>
<dbReference type="InterPro" id="IPR035542">
    <property type="entry name" value="CRIP"/>
</dbReference>
<evidence type="ECO:0000259" key="8">
    <source>
        <dbReference type="PROSITE" id="PS50102"/>
    </source>
</evidence>
<sequence length="453" mass="50513">MNLIRCGFFDGSAVSELIPDSVLFFSHESDRVLDKTVEEHCGKTANASCPASNSAMLLLPTSVYEGHKSAVVRGHTAGQNEFALGKKRMCTGSTETGEKVYTNVAEAASPGYLGRRGSLIVEAQMQEEWLKDGRCSRRFRFGITLSDRPLDFLSDRFIAIGVVTEGIQVLNACQRRSNIHKEMGKEMPSMIVPGSPRWPKPIRLLRIHGGTVLPTVGADSFVTSGAISEKGALRKTLTSLKVLEYWIPQRLIDTIRQHLHALASAAEKVHLEAKESPLVLPMSGGAFTFNAHCSSGYLSSDDDASFNDVVSNREREEKRRLMREKNQEKTNETRRLMLNILDGITDVNNEINPPDNVLFVCKLNPLTDSEGLKLCFSQFGKVLAADVVVDKQTKASLCYGFVEFESTEACERAYEKMDKSLLDDSRIHVDFSQSVSKLWFEKRKQNSNKRPRQ</sequence>
<comment type="similarity">
    <text evidence="7">Belongs to the cyclophilin-type PPIase family. PPIL4 subfamily.</text>
</comment>
<evidence type="ECO:0000256" key="1">
    <source>
        <dbReference type="ARBA" id="ARBA00000971"/>
    </source>
</evidence>
<comment type="catalytic activity">
    <reaction evidence="1 7">
        <text>[protein]-peptidylproline (omega=180) = [protein]-peptidylproline (omega=0)</text>
        <dbReference type="Rhea" id="RHEA:16237"/>
        <dbReference type="Rhea" id="RHEA-COMP:10747"/>
        <dbReference type="Rhea" id="RHEA-COMP:10748"/>
        <dbReference type="ChEBI" id="CHEBI:83833"/>
        <dbReference type="ChEBI" id="CHEBI:83834"/>
        <dbReference type="EC" id="5.2.1.8"/>
    </reaction>
</comment>
<keyword evidence="3 7" id="KW-0697">Rotamase</keyword>
<dbReference type="VEuPathDB" id="TriTrypDB:ADEAN_000011300"/>
<dbReference type="Pfam" id="PF00076">
    <property type="entry name" value="RRM_1"/>
    <property type="match status" value="1"/>
</dbReference>
<keyword evidence="4 7" id="KW-0413">Isomerase</keyword>
<keyword evidence="5 7" id="KW-0539">Nucleus</keyword>
<proteinExistence type="inferred from homology"/>
<evidence type="ECO:0000256" key="2">
    <source>
        <dbReference type="ARBA" id="ARBA00004123"/>
    </source>
</evidence>
<dbReference type="EC" id="5.2.1.8" evidence="7"/>
<comment type="subcellular location">
    <subcellularLocation>
        <location evidence="2 7">Nucleus</location>
    </subcellularLocation>
</comment>
<dbReference type="EMBL" id="LR877145">
    <property type="protein sequence ID" value="CAD2212701.1"/>
    <property type="molecule type" value="Genomic_DNA"/>
</dbReference>
<dbReference type="GO" id="GO:0003723">
    <property type="term" value="F:RNA binding"/>
    <property type="evidence" value="ECO:0007669"/>
    <property type="project" value="UniProtKB-UniRule"/>
</dbReference>
<comment type="function">
    <text evidence="7">PPIases accelerate the folding of proteins. It catalyzes the cis-trans isomerization of proline imidic peptide bonds in oligopeptides.</text>
</comment>
<evidence type="ECO:0000256" key="7">
    <source>
        <dbReference type="RuleBase" id="RU365081"/>
    </source>
</evidence>
<evidence type="ECO:0000313" key="9">
    <source>
        <dbReference type="EMBL" id="CAD2212701.1"/>
    </source>
</evidence>
<dbReference type="InterPro" id="IPR000504">
    <property type="entry name" value="RRM_dom"/>
</dbReference>
<dbReference type="InterPro" id="IPR035979">
    <property type="entry name" value="RBD_domain_sf"/>
</dbReference>
<evidence type="ECO:0000256" key="3">
    <source>
        <dbReference type="ARBA" id="ARBA00023110"/>
    </source>
</evidence>
<dbReference type="SUPFAM" id="SSF54928">
    <property type="entry name" value="RNA-binding domain, RBD"/>
    <property type="match status" value="1"/>
</dbReference>
<evidence type="ECO:0000313" key="10">
    <source>
        <dbReference type="Proteomes" id="UP000515908"/>
    </source>
</evidence>
<dbReference type="GO" id="GO:0003755">
    <property type="term" value="F:peptidyl-prolyl cis-trans isomerase activity"/>
    <property type="evidence" value="ECO:0007669"/>
    <property type="project" value="UniProtKB-UniRule"/>
</dbReference>
<dbReference type="Proteomes" id="UP000515908">
    <property type="component" value="Chromosome 01"/>
</dbReference>
<feature type="domain" description="RRM" evidence="8">
    <location>
        <begin position="356"/>
        <end position="434"/>
    </location>
</feature>
<gene>
    <name evidence="9" type="ORF">ADEAN_000011300</name>
</gene>
<accession>A0A7G2C0H7</accession>
<name>A0A7G2C0H7_9TRYP</name>
<dbReference type="Gene3D" id="3.30.70.330">
    <property type="match status" value="1"/>
</dbReference>
<dbReference type="PANTHER" id="PTHR45843:SF1">
    <property type="entry name" value="PEPTIDYL-PROLYL CIS-TRANS ISOMERASE-LIKE 4"/>
    <property type="match status" value="1"/>
</dbReference>
<dbReference type="InterPro" id="IPR012677">
    <property type="entry name" value="Nucleotide-bd_a/b_plait_sf"/>
</dbReference>
<dbReference type="CDD" id="cd12235">
    <property type="entry name" value="RRM_PPIL4"/>
    <property type="match status" value="1"/>
</dbReference>